<dbReference type="SMART" id="SM00066">
    <property type="entry name" value="GAL4"/>
    <property type="match status" value="1"/>
</dbReference>
<dbReference type="GO" id="GO:0000981">
    <property type="term" value="F:DNA-binding transcription factor activity, RNA polymerase II-specific"/>
    <property type="evidence" value="ECO:0007669"/>
    <property type="project" value="InterPro"/>
</dbReference>
<evidence type="ECO:0000256" key="2">
    <source>
        <dbReference type="SAM" id="MobiDB-lite"/>
    </source>
</evidence>
<proteinExistence type="predicted"/>
<name>A0A7S9KQU9_EPIFF</name>
<accession>A0A7S9KQU9</accession>
<dbReference type="Gene3D" id="4.10.240.10">
    <property type="entry name" value="Zn(2)-C6 fungal-type DNA-binding domain"/>
    <property type="match status" value="1"/>
</dbReference>
<dbReference type="SUPFAM" id="SSF57701">
    <property type="entry name" value="Zn2/Cys6 DNA-binding domain"/>
    <property type="match status" value="1"/>
</dbReference>
<sequence>MFSTLRQTFGNRDQLHSVEIVPPFDKERTSMRTACERCRTQKSKCVSGENGCMLCVAKNRKCEYSVVSRPRRRASSVASGGLKSRKDDNNLVINQHKQSNQAGIIKRRSRVQTTRQSSPLSTSSSSPESQVRVAPDSQPSLQDNSIATAGSDTGVEDAQRLFFSGTLFPDSLGQVPAVFPQLDPAAGDFFGNVAGLTPMAVAKLGAGLGGSGTAETSTARGDRGKHDDNKSLHTSPAANSLFEFGVDQMDFLMDNSHIPTITMAPSAHDNKVTIEAQPATHFSTPPDLDATSTSTSSSCCCMMTAVSIYEALQVQLVWGDPVAGPSPAPSPKSASTDSPYSSGSSWSGSGSGLGVDMGSGSATYQTTPLMTQQTILQRQKTILVRFESLRCGTCWSRPDFVMLIITMCDRMLTSLEAVERFVCSKTDNTNGVSSNTTAAADVNAMTTSRAQLDLPPLSRSRQVLQPRMNAWQIDDDDEQELVISLIKSRVTRLGNLIAMAEGTGSANAWLWHERLAQALRKRSNKLLISLSFRGFPCDLVSPY</sequence>
<keyword evidence="5" id="KW-1185">Reference proteome</keyword>
<evidence type="ECO:0000313" key="4">
    <source>
        <dbReference type="EMBL" id="QPG98328.1"/>
    </source>
</evidence>
<dbReference type="GO" id="GO:0008270">
    <property type="term" value="F:zinc ion binding"/>
    <property type="evidence" value="ECO:0007669"/>
    <property type="project" value="InterPro"/>
</dbReference>
<protein>
    <recommendedName>
        <fullName evidence="3">Zn(2)-C6 fungal-type domain-containing protein</fullName>
    </recommendedName>
</protein>
<organism evidence="4 5">
    <name type="scientific">Epichloe festucae (strain Fl1)</name>
    <dbReference type="NCBI Taxonomy" id="877507"/>
    <lineage>
        <taxon>Eukaryota</taxon>
        <taxon>Fungi</taxon>
        <taxon>Dikarya</taxon>
        <taxon>Ascomycota</taxon>
        <taxon>Pezizomycotina</taxon>
        <taxon>Sordariomycetes</taxon>
        <taxon>Hypocreomycetidae</taxon>
        <taxon>Hypocreales</taxon>
        <taxon>Clavicipitaceae</taxon>
        <taxon>Epichloe</taxon>
    </lineage>
</organism>
<dbReference type="Pfam" id="PF00172">
    <property type="entry name" value="Zn_clus"/>
    <property type="match status" value="1"/>
</dbReference>
<evidence type="ECO:0000259" key="3">
    <source>
        <dbReference type="PROSITE" id="PS50048"/>
    </source>
</evidence>
<keyword evidence="1" id="KW-0539">Nucleus</keyword>
<feature type="compositionally biased region" description="Basic and acidic residues" evidence="2">
    <location>
        <begin position="220"/>
        <end position="231"/>
    </location>
</feature>
<dbReference type="EMBL" id="CP031386">
    <property type="protein sequence ID" value="QPG98328.1"/>
    <property type="molecule type" value="Genomic_DNA"/>
</dbReference>
<gene>
    <name evidence="4" type="ORF">C2857_007498</name>
</gene>
<feature type="compositionally biased region" description="Low complexity" evidence="2">
    <location>
        <begin position="111"/>
        <end position="130"/>
    </location>
</feature>
<feature type="region of interest" description="Disordered" evidence="2">
    <location>
        <begin position="69"/>
        <end position="150"/>
    </location>
</feature>
<dbReference type="OrthoDB" id="4356994at2759"/>
<feature type="compositionally biased region" description="Low complexity" evidence="2">
    <location>
        <begin position="331"/>
        <end position="347"/>
    </location>
</feature>
<dbReference type="AlphaFoldDB" id="A0A7S9KQU9"/>
<dbReference type="PROSITE" id="PS00463">
    <property type="entry name" value="ZN2_CY6_FUNGAL_1"/>
    <property type="match status" value="1"/>
</dbReference>
<feature type="region of interest" description="Disordered" evidence="2">
    <location>
        <begin position="324"/>
        <end position="347"/>
    </location>
</feature>
<dbReference type="PROSITE" id="PS50048">
    <property type="entry name" value="ZN2_CY6_FUNGAL_2"/>
    <property type="match status" value="1"/>
</dbReference>
<dbReference type="CDD" id="cd00067">
    <property type="entry name" value="GAL4"/>
    <property type="match status" value="1"/>
</dbReference>
<dbReference type="InterPro" id="IPR001138">
    <property type="entry name" value="Zn2Cys6_DnaBD"/>
</dbReference>
<feature type="region of interest" description="Disordered" evidence="2">
    <location>
        <begin position="208"/>
        <end position="234"/>
    </location>
</feature>
<evidence type="ECO:0000256" key="1">
    <source>
        <dbReference type="ARBA" id="ARBA00023242"/>
    </source>
</evidence>
<reference evidence="4 5" key="1">
    <citation type="journal article" date="2018" name="PLoS Genet.">
        <title>Repeat elements organise 3D genome structure and mediate transcription in the filamentous fungus Epichloe festucae.</title>
        <authorList>
            <person name="Winter D.J."/>
            <person name="Ganley A.R.D."/>
            <person name="Young C.A."/>
            <person name="Liachko I."/>
            <person name="Schardl C.L."/>
            <person name="Dupont P.Y."/>
            <person name="Berry D."/>
            <person name="Ram A."/>
            <person name="Scott B."/>
            <person name="Cox M.P."/>
        </authorList>
    </citation>
    <scope>NUCLEOTIDE SEQUENCE [LARGE SCALE GENOMIC DNA]</scope>
    <source>
        <strain evidence="4 5">Fl1</strain>
    </source>
</reference>
<feature type="compositionally biased region" description="Polar residues" evidence="2">
    <location>
        <begin position="137"/>
        <end position="150"/>
    </location>
</feature>
<dbReference type="Proteomes" id="UP000594364">
    <property type="component" value="Chromosome 2"/>
</dbReference>
<evidence type="ECO:0000313" key="5">
    <source>
        <dbReference type="Proteomes" id="UP000594364"/>
    </source>
</evidence>
<feature type="compositionally biased region" description="Polar residues" evidence="2">
    <location>
        <begin position="91"/>
        <end position="102"/>
    </location>
</feature>
<dbReference type="InterPro" id="IPR036864">
    <property type="entry name" value="Zn2-C6_fun-type_DNA-bd_sf"/>
</dbReference>
<feature type="domain" description="Zn(2)-C6 fungal-type" evidence="3">
    <location>
        <begin position="34"/>
        <end position="64"/>
    </location>
</feature>